<evidence type="ECO:0000256" key="1">
    <source>
        <dbReference type="SAM" id="MobiDB-lite"/>
    </source>
</evidence>
<gene>
    <name evidence="2" type="ORF">GN244_ATG08517</name>
</gene>
<sequence length="66" mass="7178">MSWNQLSSDTIASGRRASGLLPRPNCIASADLIVDLERISLLEGPAVEEEQDFEFTGSDIQEEAVV</sequence>
<feature type="region of interest" description="Disordered" evidence="1">
    <location>
        <begin position="1"/>
        <end position="22"/>
    </location>
</feature>
<evidence type="ECO:0000313" key="2">
    <source>
        <dbReference type="EMBL" id="KAF4039383.1"/>
    </source>
</evidence>
<dbReference type="AlphaFoldDB" id="A0A833SVC3"/>
<dbReference type="Proteomes" id="UP000602510">
    <property type="component" value="Unassembled WGS sequence"/>
</dbReference>
<keyword evidence="3" id="KW-1185">Reference proteome</keyword>
<organism evidence="2 3">
    <name type="scientific">Phytophthora infestans</name>
    <name type="common">Potato late blight agent</name>
    <name type="synonym">Botrytis infestans</name>
    <dbReference type="NCBI Taxonomy" id="4787"/>
    <lineage>
        <taxon>Eukaryota</taxon>
        <taxon>Sar</taxon>
        <taxon>Stramenopiles</taxon>
        <taxon>Oomycota</taxon>
        <taxon>Peronosporomycetes</taxon>
        <taxon>Peronosporales</taxon>
        <taxon>Peronosporaceae</taxon>
        <taxon>Phytophthora</taxon>
    </lineage>
</organism>
<comment type="caution">
    <text evidence="2">The sequence shown here is derived from an EMBL/GenBank/DDBJ whole genome shotgun (WGS) entry which is preliminary data.</text>
</comment>
<evidence type="ECO:0000313" key="3">
    <source>
        <dbReference type="Proteomes" id="UP000602510"/>
    </source>
</evidence>
<dbReference type="EMBL" id="WSZM01000176">
    <property type="protein sequence ID" value="KAF4039383.1"/>
    <property type="molecule type" value="Genomic_DNA"/>
</dbReference>
<accession>A0A833SVC3</accession>
<name>A0A833SVC3_PHYIN</name>
<reference evidence="2" key="1">
    <citation type="submission" date="2020-04" db="EMBL/GenBank/DDBJ databases">
        <title>Hybrid Assembly of Korean Phytophthora infestans isolates.</title>
        <authorList>
            <person name="Prokchorchik M."/>
            <person name="Lee Y."/>
            <person name="Seo J."/>
            <person name="Cho J.-H."/>
            <person name="Park Y.-E."/>
            <person name="Jang D.-C."/>
            <person name="Im J.-S."/>
            <person name="Choi J.-G."/>
            <person name="Park H.-J."/>
            <person name="Lee G.-B."/>
            <person name="Lee Y.-G."/>
            <person name="Hong S.-Y."/>
            <person name="Cho K."/>
            <person name="Sohn K.H."/>
        </authorList>
    </citation>
    <scope>NUCLEOTIDE SEQUENCE</scope>
    <source>
        <strain evidence="2">KR_1_A1</strain>
    </source>
</reference>
<protein>
    <submittedName>
        <fullName evidence="2">Uncharacterized protein</fullName>
    </submittedName>
</protein>
<proteinExistence type="predicted"/>
<feature type="compositionally biased region" description="Polar residues" evidence="1">
    <location>
        <begin position="1"/>
        <end position="11"/>
    </location>
</feature>